<keyword evidence="1" id="KW-0805">Transcription regulation</keyword>
<dbReference type="InterPro" id="IPR037923">
    <property type="entry name" value="HTH-like"/>
</dbReference>
<keyword evidence="2 7" id="KW-0238">DNA-binding</keyword>
<evidence type="ECO:0000256" key="1">
    <source>
        <dbReference type="ARBA" id="ARBA00023015"/>
    </source>
</evidence>
<sequence length="290" mass="33777">MELDIHELLHSSPLFKTFTFNAWMVAGFTPITRGSKLDYYINRPQGMKGYIINLTQRGQARARAGTGSLLFRENDLLLFPPGVPHHYGRDENSEHWDHLWIYFIPRPYWVNWLKWDNTTYGIGKTTVMDQQQLKILQDLFYAVILEHNATAPLSEALAMNALERLILNCFQLQPIGNQHIHDPRIKVICEYLDENIAQEIKIETLASMVFLSPSRLAHLFKHEVGQTIYAWREMQRINRAKWLVQTTTLPFNKVALSVGYSDPVYFTRIFRKHNGIAPGAYRKHYSTMRG</sequence>
<dbReference type="InterPro" id="IPR018060">
    <property type="entry name" value="HTH_AraC"/>
</dbReference>
<dbReference type="NCBIfam" id="NF007860">
    <property type="entry name" value="PRK10572.1"/>
    <property type="match status" value="1"/>
</dbReference>
<name>A0A1V2QYB4_9GAMM</name>
<evidence type="ECO:0000313" key="7">
    <source>
        <dbReference type="EMBL" id="ONK01260.1"/>
    </source>
</evidence>
<dbReference type="PANTHER" id="PTHR43280">
    <property type="entry name" value="ARAC-FAMILY TRANSCRIPTIONAL REGULATOR"/>
    <property type="match status" value="1"/>
</dbReference>
<evidence type="ECO:0000259" key="6">
    <source>
        <dbReference type="PROSITE" id="PS01124"/>
    </source>
</evidence>
<keyword evidence="4" id="KW-0804">Transcription</keyword>
<evidence type="ECO:0000256" key="5">
    <source>
        <dbReference type="ARBA" id="ARBA00044978"/>
    </source>
</evidence>
<dbReference type="SMART" id="SM00342">
    <property type="entry name" value="HTH_ARAC"/>
    <property type="match status" value="1"/>
</dbReference>
<dbReference type="InterPro" id="IPR020449">
    <property type="entry name" value="Tscrpt_reg_AraC-type_HTH"/>
</dbReference>
<dbReference type="PANTHER" id="PTHR43280:SF25">
    <property type="entry name" value="ARABINOSE OPERON REGULATORY PROTEIN"/>
    <property type="match status" value="1"/>
</dbReference>
<proteinExistence type="predicted"/>
<dbReference type="SUPFAM" id="SSF51215">
    <property type="entry name" value="Regulatory protein AraC"/>
    <property type="match status" value="1"/>
</dbReference>
<dbReference type="Proteomes" id="UP000189286">
    <property type="component" value="Unassembled WGS sequence"/>
</dbReference>
<dbReference type="Pfam" id="PF12833">
    <property type="entry name" value="HTH_18"/>
    <property type="match status" value="1"/>
</dbReference>
<accession>A0A1V2QYB4</accession>
<dbReference type="SUPFAM" id="SSF46689">
    <property type="entry name" value="Homeodomain-like"/>
    <property type="match status" value="2"/>
</dbReference>
<dbReference type="PROSITE" id="PS01124">
    <property type="entry name" value="HTH_ARAC_FAMILY_2"/>
    <property type="match status" value="1"/>
</dbReference>
<feature type="domain" description="HTH araC/xylS-type" evidence="6">
    <location>
        <begin position="186"/>
        <end position="284"/>
    </location>
</feature>
<dbReference type="EMBL" id="MPUJ01000028">
    <property type="protein sequence ID" value="ONK01260.1"/>
    <property type="molecule type" value="Genomic_DNA"/>
</dbReference>
<dbReference type="RefSeq" id="WP_039357268.1">
    <property type="nucleotide sequence ID" value="NZ_CP097896.1"/>
</dbReference>
<dbReference type="GO" id="GO:0003700">
    <property type="term" value="F:DNA-binding transcription factor activity"/>
    <property type="evidence" value="ECO:0007669"/>
    <property type="project" value="InterPro"/>
</dbReference>
<dbReference type="Gene3D" id="2.60.120.280">
    <property type="entry name" value="Regulatory protein AraC"/>
    <property type="match status" value="1"/>
</dbReference>
<evidence type="ECO:0000256" key="4">
    <source>
        <dbReference type="ARBA" id="ARBA00023163"/>
    </source>
</evidence>
<evidence type="ECO:0000256" key="3">
    <source>
        <dbReference type="ARBA" id="ARBA00023159"/>
    </source>
</evidence>
<dbReference type="Gene3D" id="1.10.10.60">
    <property type="entry name" value="Homeodomain-like"/>
    <property type="match status" value="2"/>
</dbReference>
<dbReference type="InterPro" id="IPR009057">
    <property type="entry name" value="Homeodomain-like_sf"/>
</dbReference>
<dbReference type="GO" id="GO:0043565">
    <property type="term" value="F:sequence-specific DNA binding"/>
    <property type="evidence" value="ECO:0007669"/>
    <property type="project" value="InterPro"/>
</dbReference>
<evidence type="ECO:0000313" key="8">
    <source>
        <dbReference type="Proteomes" id="UP000189286"/>
    </source>
</evidence>
<dbReference type="OrthoDB" id="9803764at2"/>
<dbReference type="AlphaFoldDB" id="A0A1V2QYB4"/>
<gene>
    <name evidence="7" type="ORF">BSK71_20920</name>
</gene>
<dbReference type="PRINTS" id="PR00032">
    <property type="entry name" value="HTHARAC"/>
</dbReference>
<keyword evidence="3" id="KW-0010">Activator</keyword>
<dbReference type="InterPro" id="IPR003313">
    <property type="entry name" value="AraC-bd"/>
</dbReference>
<dbReference type="InterPro" id="IPR018062">
    <property type="entry name" value="HTH_AraC-typ_CS"/>
</dbReference>
<comment type="caution">
    <text evidence="7">The sequence shown here is derived from an EMBL/GenBank/DDBJ whole genome shotgun (WGS) entry which is preliminary data.</text>
</comment>
<dbReference type="PROSITE" id="PS00041">
    <property type="entry name" value="HTH_ARAC_FAMILY_1"/>
    <property type="match status" value="1"/>
</dbReference>
<protein>
    <recommendedName>
        <fullName evidence="5">Arabinose operon regulatory protein</fullName>
    </recommendedName>
</protein>
<evidence type="ECO:0000256" key="2">
    <source>
        <dbReference type="ARBA" id="ARBA00023125"/>
    </source>
</evidence>
<organism evidence="7 8">
    <name type="scientific">Pectobacterium actinidiae</name>
    <dbReference type="NCBI Taxonomy" id="1507808"/>
    <lineage>
        <taxon>Bacteria</taxon>
        <taxon>Pseudomonadati</taxon>
        <taxon>Pseudomonadota</taxon>
        <taxon>Gammaproteobacteria</taxon>
        <taxon>Enterobacterales</taxon>
        <taxon>Pectobacteriaceae</taxon>
        <taxon>Pectobacterium</taxon>
    </lineage>
</organism>
<reference evidence="8" key="1">
    <citation type="submission" date="2016-11" db="EMBL/GenBank/DDBJ databases">
        <authorList>
            <person name="Panda P."/>
            <person name="Visnovsky S."/>
            <person name="Pitman A."/>
        </authorList>
    </citation>
    <scope>NUCLEOTIDE SEQUENCE [LARGE SCALE GENOMIC DNA]</scope>
    <source>
        <strain evidence="8">ICMP 9972</strain>
    </source>
</reference>
<dbReference type="Pfam" id="PF02311">
    <property type="entry name" value="AraC_binding"/>
    <property type="match status" value="1"/>
</dbReference>